<keyword evidence="1" id="KW-0808">Transferase</keyword>
<gene>
    <name evidence="1" type="ORF">HGA02_15110</name>
</gene>
<keyword evidence="2" id="KW-1185">Reference proteome</keyword>
<dbReference type="InterPro" id="IPR003374">
    <property type="entry name" value="ApbE-like_sf"/>
</dbReference>
<dbReference type="Gene3D" id="3.10.520.10">
    <property type="entry name" value="ApbE-like domains"/>
    <property type="match status" value="1"/>
</dbReference>
<dbReference type="GO" id="GO:0016740">
    <property type="term" value="F:transferase activity"/>
    <property type="evidence" value="ECO:0007669"/>
    <property type="project" value="UniProtKB-KW"/>
</dbReference>
<reference evidence="1 2" key="1">
    <citation type="submission" date="2020-04" db="EMBL/GenBank/DDBJ databases">
        <title>MicrobeNet Type strains.</title>
        <authorList>
            <person name="Nicholson A.C."/>
        </authorList>
    </citation>
    <scope>NUCLEOTIDE SEQUENCE [LARGE SCALE GENOMIC DNA]</scope>
    <source>
        <strain evidence="1 2">ATCC BAA-787</strain>
    </source>
</reference>
<dbReference type="Proteomes" id="UP000777774">
    <property type="component" value="Unassembled WGS sequence"/>
</dbReference>
<dbReference type="SUPFAM" id="SSF143631">
    <property type="entry name" value="ApbE-like"/>
    <property type="match status" value="1"/>
</dbReference>
<name>A0ABX1K3V5_9CELL</name>
<dbReference type="InterPro" id="IPR024932">
    <property type="entry name" value="ApbE"/>
</dbReference>
<accession>A0ABX1K3V5</accession>
<evidence type="ECO:0000313" key="2">
    <source>
        <dbReference type="Proteomes" id="UP000777774"/>
    </source>
</evidence>
<dbReference type="EMBL" id="JAAXOY010000464">
    <property type="protein sequence ID" value="NKY40804.1"/>
    <property type="molecule type" value="Genomic_DNA"/>
</dbReference>
<evidence type="ECO:0000313" key="1">
    <source>
        <dbReference type="EMBL" id="NKY40804.1"/>
    </source>
</evidence>
<dbReference type="Pfam" id="PF02424">
    <property type="entry name" value="ApbE"/>
    <property type="match status" value="1"/>
</dbReference>
<sequence>MGMPWSVHVRGEAAHDALTAGLVAQAFAEVDRLDALLSPFREDSELSRVRRGDLALADAGPELREVERLCRTALARTLGWFDAWRWRDGFDPTGLVKGWA</sequence>
<proteinExistence type="predicted"/>
<protein>
    <submittedName>
        <fullName evidence="1">FAD:protein FMN transferase</fullName>
    </submittedName>
</protein>
<organism evidence="1 2">
    <name type="scientific">Cellulomonas septica</name>
    <dbReference type="NCBI Taxonomy" id="285080"/>
    <lineage>
        <taxon>Bacteria</taxon>
        <taxon>Bacillati</taxon>
        <taxon>Actinomycetota</taxon>
        <taxon>Actinomycetes</taxon>
        <taxon>Micrococcales</taxon>
        <taxon>Cellulomonadaceae</taxon>
        <taxon>Cellulomonas</taxon>
    </lineage>
</organism>
<comment type="caution">
    <text evidence="1">The sequence shown here is derived from an EMBL/GenBank/DDBJ whole genome shotgun (WGS) entry which is preliminary data.</text>
</comment>
<feature type="non-terminal residue" evidence="1">
    <location>
        <position position="100"/>
    </location>
</feature>